<dbReference type="EMBL" id="AEWJ01000051">
    <property type="protein sequence ID" value="EGD57937.1"/>
    <property type="molecule type" value="Genomic_DNA"/>
</dbReference>
<dbReference type="STRING" id="983920.Y88_3267"/>
<dbReference type="Proteomes" id="UP000004728">
    <property type="component" value="Unassembled WGS sequence"/>
</dbReference>
<keyword evidence="2" id="KW-1185">Reference proteome</keyword>
<evidence type="ECO:0000313" key="1">
    <source>
        <dbReference type="EMBL" id="EGD57937.1"/>
    </source>
</evidence>
<gene>
    <name evidence="1" type="ORF">Y88_3267</name>
</gene>
<evidence type="ECO:0000313" key="2">
    <source>
        <dbReference type="Proteomes" id="UP000004728"/>
    </source>
</evidence>
<name>F1ZBY7_9SPHN</name>
<dbReference type="InParanoid" id="F1ZBY7"/>
<reference evidence="1 2" key="1">
    <citation type="journal article" date="2012" name="J. Bacteriol.">
        <title>Draft Genome Sequence of Novosphingobium nitrogenifigens Y88T.</title>
        <authorList>
            <person name="Strabala T.J."/>
            <person name="Macdonald L."/>
            <person name="Liu V."/>
            <person name="Smit A.M."/>
        </authorList>
    </citation>
    <scope>NUCLEOTIDE SEQUENCE [LARGE SCALE GENOMIC DNA]</scope>
    <source>
        <strain evidence="1 2">DSM 19370</strain>
    </source>
</reference>
<accession>F1ZBY7</accession>
<organism evidence="1 2">
    <name type="scientific">Novosphingobium nitrogenifigens DSM 19370</name>
    <dbReference type="NCBI Taxonomy" id="983920"/>
    <lineage>
        <taxon>Bacteria</taxon>
        <taxon>Pseudomonadati</taxon>
        <taxon>Pseudomonadota</taxon>
        <taxon>Alphaproteobacteria</taxon>
        <taxon>Sphingomonadales</taxon>
        <taxon>Sphingomonadaceae</taxon>
        <taxon>Novosphingobium</taxon>
    </lineage>
</organism>
<dbReference type="AlphaFoldDB" id="F1ZBY7"/>
<dbReference type="OrthoDB" id="7391946at2"/>
<dbReference type="HOGENOM" id="CLU_2012921_0_0_5"/>
<sequence>MSLPDTTQVQTARTQSKVAAVKHKLGFLSPILTLIAADVALRAGHKVVRQAVEHGLLKGTAASKARLIRGNSVKETVVATAIAEVARRSVPGAILVGGVLLAKFLHSRRAEARAKALQPPKAS</sequence>
<protein>
    <submittedName>
        <fullName evidence="1">Uncharacterized protein</fullName>
    </submittedName>
</protein>
<comment type="caution">
    <text evidence="1">The sequence shown here is derived from an EMBL/GenBank/DDBJ whole genome shotgun (WGS) entry which is preliminary data.</text>
</comment>
<dbReference type="RefSeq" id="WP_008070615.1">
    <property type="nucleotide sequence ID" value="NZ_AQWK01000007.1"/>
</dbReference>
<proteinExistence type="predicted"/>